<proteinExistence type="predicted"/>
<sequence>MITINRLEAECSRAIKKLTPDDILRVRTWKGDRGFSISLSDDGYELIEDGFQNERYTFRTDTALRKAVRRIAKREFPRSHKLRFSLTAKRS</sequence>
<dbReference type="RefSeq" id="WP_091791435.1">
    <property type="nucleotide sequence ID" value="NZ_FNAF01000003.1"/>
</dbReference>
<dbReference type="OrthoDB" id="2087432at2"/>
<dbReference type="Proteomes" id="UP000198995">
    <property type="component" value="Unassembled WGS sequence"/>
</dbReference>
<dbReference type="AlphaFoldDB" id="A0A1G6UYM3"/>
<evidence type="ECO:0000313" key="1">
    <source>
        <dbReference type="EMBL" id="SDD46412.1"/>
    </source>
</evidence>
<dbReference type="EMBL" id="FNAF01000003">
    <property type="protein sequence ID" value="SDD46412.1"/>
    <property type="molecule type" value="Genomic_DNA"/>
</dbReference>
<reference evidence="1 2" key="1">
    <citation type="submission" date="2016-10" db="EMBL/GenBank/DDBJ databases">
        <authorList>
            <person name="de Groot N.N."/>
        </authorList>
    </citation>
    <scope>NUCLEOTIDE SEQUENCE [LARGE SCALE GENOMIC DNA]</scope>
    <source>
        <strain evidence="1 2">DSM 20475</strain>
    </source>
</reference>
<keyword evidence="2" id="KW-1185">Reference proteome</keyword>
<accession>A0A1G6UYM3</accession>
<dbReference type="STRING" id="2741.SAMN04489866_103177"/>
<organism evidence="1 2">
    <name type="scientific">Peptococcus niger</name>
    <dbReference type="NCBI Taxonomy" id="2741"/>
    <lineage>
        <taxon>Bacteria</taxon>
        <taxon>Bacillati</taxon>
        <taxon>Bacillota</taxon>
        <taxon>Clostridia</taxon>
        <taxon>Eubacteriales</taxon>
        <taxon>Peptococcaceae</taxon>
        <taxon>Peptococcus</taxon>
    </lineage>
</organism>
<gene>
    <name evidence="1" type="ORF">SAMN04489866_103177</name>
</gene>
<evidence type="ECO:0000313" key="2">
    <source>
        <dbReference type="Proteomes" id="UP000198995"/>
    </source>
</evidence>
<protein>
    <submittedName>
        <fullName evidence="1">Uncharacterized protein</fullName>
    </submittedName>
</protein>
<name>A0A1G6UYM3_PEPNI</name>